<protein>
    <submittedName>
        <fullName evidence="1">Uncharacterized protein</fullName>
    </submittedName>
</protein>
<evidence type="ECO:0000313" key="1">
    <source>
        <dbReference type="EMBL" id="CAK1547398.1"/>
    </source>
</evidence>
<evidence type="ECO:0000313" key="2">
    <source>
        <dbReference type="Proteomes" id="UP001497472"/>
    </source>
</evidence>
<organism evidence="1 2">
    <name type="scientific">Leptosia nina</name>
    <dbReference type="NCBI Taxonomy" id="320188"/>
    <lineage>
        <taxon>Eukaryota</taxon>
        <taxon>Metazoa</taxon>
        <taxon>Ecdysozoa</taxon>
        <taxon>Arthropoda</taxon>
        <taxon>Hexapoda</taxon>
        <taxon>Insecta</taxon>
        <taxon>Pterygota</taxon>
        <taxon>Neoptera</taxon>
        <taxon>Endopterygota</taxon>
        <taxon>Lepidoptera</taxon>
        <taxon>Glossata</taxon>
        <taxon>Ditrysia</taxon>
        <taxon>Papilionoidea</taxon>
        <taxon>Pieridae</taxon>
        <taxon>Pierinae</taxon>
        <taxon>Leptosia</taxon>
    </lineage>
</organism>
<accession>A0AAV1JEN3</accession>
<name>A0AAV1JEN3_9NEOP</name>
<reference evidence="1 2" key="1">
    <citation type="submission" date="2023-11" db="EMBL/GenBank/DDBJ databases">
        <authorList>
            <person name="Okamura Y."/>
        </authorList>
    </citation>
    <scope>NUCLEOTIDE SEQUENCE [LARGE SCALE GENOMIC DNA]</scope>
</reference>
<gene>
    <name evidence="1" type="ORF">LNINA_LOCUS6875</name>
</gene>
<proteinExistence type="predicted"/>
<dbReference type="Proteomes" id="UP001497472">
    <property type="component" value="Unassembled WGS sequence"/>
</dbReference>
<dbReference type="AlphaFoldDB" id="A0AAV1JEN3"/>
<comment type="caution">
    <text evidence="1">The sequence shown here is derived from an EMBL/GenBank/DDBJ whole genome shotgun (WGS) entry which is preliminary data.</text>
</comment>
<keyword evidence="2" id="KW-1185">Reference proteome</keyword>
<dbReference type="EMBL" id="CAVLEF010000009">
    <property type="protein sequence ID" value="CAK1547398.1"/>
    <property type="molecule type" value="Genomic_DNA"/>
</dbReference>
<sequence>MKLYFVLWSPIDIDALQSKKSKFSFIPSILRGSLWRQSNSENTDIKECWAVYVVKEGKNLNEALCRPYFELRSRIPAEAVCSVKKSINERSVSRSRHTAKSCVQVDTPNHSASGKSLFRPANSVEWSNAYASEGTMDHSQERMAL</sequence>